<organism evidence="3 4">
    <name type="scientific">Macrophomina phaseolina (strain MS6)</name>
    <name type="common">Charcoal rot fungus</name>
    <dbReference type="NCBI Taxonomy" id="1126212"/>
    <lineage>
        <taxon>Eukaryota</taxon>
        <taxon>Fungi</taxon>
        <taxon>Dikarya</taxon>
        <taxon>Ascomycota</taxon>
        <taxon>Pezizomycotina</taxon>
        <taxon>Dothideomycetes</taxon>
        <taxon>Dothideomycetes incertae sedis</taxon>
        <taxon>Botryosphaeriales</taxon>
        <taxon>Botryosphaeriaceae</taxon>
        <taxon>Macrophomina</taxon>
    </lineage>
</organism>
<keyword evidence="2" id="KW-0812">Transmembrane</keyword>
<accession>K2RWT1</accession>
<dbReference type="EMBL" id="AHHD01000164">
    <property type="protein sequence ID" value="EKG19223.1"/>
    <property type="molecule type" value="Genomic_DNA"/>
</dbReference>
<reference evidence="3 4" key="1">
    <citation type="journal article" date="2012" name="BMC Genomics">
        <title>Tools to kill: Genome of one of the most destructive plant pathogenic fungi Macrophomina phaseolina.</title>
        <authorList>
            <person name="Islam M.S."/>
            <person name="Haque M.S."/>
            <person name="Islam M.M."/>
            <person name="Emdad E.M."/>
            <person name="Halim A."/>
            <person name="Hossen Q.M.M."/>
            <person name="Hossain M.Z."/>
            <person name="Ahmed B."/>
            <person name="Rahim S."/>
            <person name="Rahman M.S."/>
            <person name="Alam M.M."/>
            <person name="Hou S."/>
            <person name="Wan X."/>
            <person name="Saito J.A."/>
            <person name="Alam M."/>
        </authorList>
    </citation>
    <scope>NUCLEOTIDE SEQUENCE [LARGE SCALE GENOMIC DNA]</scope>
    <source>
        <strain evidence="3 4">MS6</strain>
    </source>
</reference>
<evidence type="ECO:0000313" key="3">
    <source>
        <dbReference type="EMBL" id="EKG19223.1"/>
    </source>
</evidence>
<comment type="caution">
    <text evidence="3">The sequence shown here is derived from an EMBL/GenBank/DDBJ whole genome shotgun (WGS) entry which is preliminary data.</text>
</comment>
<dbReference type="HOGENOM" id="CLU_1759152_0_0_1"/>
<dbReference type="VEuPathDB" id="FungiDB:MPH_03483"/>
<dbReference type="Proteomes" id="UP000007129">
    <property type="component" value="Unassembled WGS sequence"/>
</dbReference>
<proteinExistence type="predicted"/>
<evidence type="ECO:0000313" key="4">
    <source>
        <dbReference type="Proteomes" id="UP000007129"/>
    </source>
</evidence>
<dbReference type="AlphaFoldDB" id="K2RWT1"/>
<keyword evidence="2" id="KW-0472">Membrane</keyword>
<protein>
    <submittedName>
        <fullName evidence="3">Uncharacterized protein</fullName>
    </submittedName>
</protein>
<gene>
    <name evidence="3" type="ORF">MPH_03483</name>
</gene>
<keyword evidence="2" id="KW-1133">Transmembrane helix</keyword>
<feature type="region of interest" description="Disordered" evidence="1">
    <location>
        <begin position="1"/>
        <end position="26"/>
    </location>
</feature>
<feature type="compositionally biased region" description="Polar residues" evidence="1">
    <location>
        <begin position="13"/>
        <end position="26"/>
    </location>
</feature>
<sequence>MAILPSPERIRSSSHPRSTLSHFNRRNGNFGLSETSPLAARESAALAVVIAVVFSIGVAIVAYRKRQDARQQQAIEAARKRAGKKPATQVGVKFSLRIPQAYVASHPSYLRYWNESPAWEGTFTNKDGIMLGSICSCDDCRTFLDGFS</sequence>
<evidence type="ECO:0000256" key="1">
    <source>
        <dbReference type="SAM" id="MobiDB-lite"/>
    </source>
</evidence>
<evidence type="ECO:0000256" key="2">
    <source>
        <dbReference type="SAM" id="Phobius"/>
    </source>
</evidence>
<feature type="transmembrane region" description="Helical" evidence="2">
    <location>
        <begin position="44"/>
        <end position="63"/>
    </location>
</feature>
<name>K2RWT1_MACPH</name>
<dbReference type="InParanoid" id="K2RWT1"/>